<dbReference type="RefSeq" id="WP_255974806.1">
    <property type="nucleotide sequence ID" value="NZ_JANFQF010000052.1"/>
</dbReference>
<name>A0ABT1QKP2_9NOCA</name>
<feature type="region of interest" description="Disordered" evidence="1">
    <location>
        <begin position="90"/>
        <end position="127"/>
    </location>
</feature>
<proteinExistence type="predicted"/>
<reference evidence="3 4" key="1">
    <citation type="submission" date="2022-07" db="EMBL/GenBank/DDBJ databases">
        <title>Degradation activity of malathion, p-nitrophenol and potential low-temperature adaptation strategy of Rhodococcus sp. FXJ9.536.</title>
        <authorList>
            <person name="Huang J."/>
            <person name="Huang Y."/>
        </authorList>
    </citation>
    <scope>NUCLEOTIDE SEQUENCE [LARGE SCALE GENOMIC DNA]</scope>
    <source>
        <strain evidence="3 4">FXJ9.536</strain>
    </source>
</reference>
<organism evidence="3 4">
    <name type="scientific">Rhodococcus tibetensis</name>
    <dbReference type="NCBI Taxonomy" id="2965064"/>
    <lineage>
        <taxon>Bacteria</taxon>
        <taxon>Bacillati</taxon>
        <taxon>Actinomycetota</taxon>
        <taxon>Actinomycetes</taxon>
        <taxon>Mycobacteriales</taxon>
        <taxon>Nocardiaceae</taxon>
        <taxon>Rhodococcus</taxon>
    </lineage>
</organism>
<feature type="transmembrane region" description="Helical" evidence="2">
    <location>
        <begin position="55"/>
        <end position="74"/>
    </location>
</feature>
<dbReference type="EMBL" id="JANFQF010000052">
    <property type="protein sequence ID" value="MCQ4122829.1"/>
    <property type="molecule type" value="Genomic_DNA"/>
</dbReference>
<comment type="caution">
    <text evidence="3">The sequence shown here is derived from an EMBL/GenBank/DDBJ whole genome shotgun (WGS) entry which is preliminary data.</text>
</comment>
<evidence type="ECO:0000256" key="1">
    <source>
        <dbReference type="SAM" id="MobiDB-lite"/>
    </source>
</evidence>
<accession>A0ABT1QKP2</accession>
<feature type="transmembrane region" description="Helical" evidence="2">
    <location>
        <begin position="21"/>
        <end position="43"/>
    </location>
</feature>
<feature type="compositionally biased region" description="Low complexity" evidence="1">
    <location>
        <begin position="107"/>
        <end position="127"/>
    </location>
</feature>
<keyword evidence="2" id="KW-0812">Transmembrane</keyword>
<keyword evidence="4" id="KW-1185">Reference proteome</keyword>
<sequence>MSTQTGQPTQTRNDSARVGAGAVRAALALAAVLVLLVVVFANLDRLAEWAERYGTVWVYLGFFLVLSIAGRLFWSGADALFAAIIPARNHPDAPGNTARDRSGQDSGDGPVPVPARVVVPAGPGDRR</sequence>
<protein>
    <submittedName>
        <fullName evidence="3">Uncharacterized protein</fullName>
    </submittedName>
</protein>
<evidence type="ECO:0000256" key="2">
    <source>
        <dbReference type="SAM" id="Phobius"/>
    </source>
</evidence>
<evidence type="ECO:0000313" key="3">
    <source>
        <dbReference type="EMBL" id="MCQ4122829.1"/>
    </source>
</evidence>
<evidence type="ECO:0000313" key="4">
    <source>
        <dbReference type="Proteomes" id="UP001524501"/>
    </source>
</evidence>
<gene>
    <name evidence="3" type="ORF">NOF53_27410</name>
</gene>
<keyword evidence="2" id="KW-0472">Membrane</keyword>
<dbReference type="Proteomes" id="UP001524501">
    <property type="component" value="Unassembled WGS sequence"/>
</dbReference>
<keyword evidence="2" id="KW-1133">Transmembrane helix</keyword>